<evidence type="ECO:0008006" key="3">
    <source>
        <dbReference type="Google" id="ProtNLM"/>
    </source>
</evidence>
<dbReference type="AlphaFoldDB" id="A0AAQ3SYK4"/>
<sequence length="286" mass="31949">MDEANPALVAEVGEEGNNGVPVPRLHWDVARSGFILRRFAHLVSEGLKTDKGLKEVHCNAVAKELAKFAEVPVVSTQVYNHLRKWRAKWVKITKLKNLSGALWDENNFMISLELEHYNGHCKAHPKDAEFLNTLILHYQPMEAIFGSGVATDRYAMWSNEPLDIPEDETIDLDAETPVQADEDHVLVETKPKIEPSKKGKRKRAPDDEAALMCGLTDAIKGFSAAVGDAIPGLYQAVMGCPGFSRASLMEALGHLTEKKAVGLMFVEMTNEDRELWLRTYLAKSYY</sequence>
<dbReference type="Proteomes" id="UP001341281">
    <property type="component" value="Chromosome 03"/>
</dbReference>
<protein>
    <recommendedName>
        <fullName evidence="3">Myb/SANT-like domain-containing protein</fullName>
    </recommendedName>
</protein>
<name>A0AAQ3SYK4_PASNO</name>
<gene>
    <name evidence="1" type="ORF">U9M48_012605</name>
</gene>
<feature type="non-terminal residue" evidence="1">
    <location>
        <position position="286"/>
    </location>
</feature>
<keyword evidence="2" id="KW-1185">Reference proteome</keyword>
<dbReference type="EMBL" id="CP144747">
    <property type="protein sequence ID" value="WVZ62914.1"/>
    <property type="molecule type" value="Genomic_DNA"/>
</dbReference>
<organism evidence="1 2">
    <name type="scientific">Paspalum notatum var. saurae</name>
    <dbReference type="NCBI Taxonomy" id="547442"/>
    <lineage>
        <taxon>Eukaryota</taxon>
        <taxon>Viridiplantae</taxon>
        <taxon>Streptophyta</taxon>
        <taxon>Embryophyta</taxon>
        <taxon>Tracheophyta</taxon>
        <taxon>Spermatophyta</taxon>
        <taxon>Magnoliopsida</taxon>
        <taxon>Liliopsida</taxon>
        <taxon>Poales</taxon>
        <taxon>Poaceae</taxon>
        <taxon>PACMAD clade</taxon>
        <taxon>Panicoideae</taxon>
        <taxon>Andropogonodae</taxon>
        <taxon>Paspaleae</taxon>
        <taxon>Paspalinae</taxon>
        <taxon>Paspalum</taxon>
    </lineage>
</organism>
<dbReference type="PANTHER" id="PTHR47127">
    <property type="entry name" value="10A19I.15"/>
    <property type="match status" value="1"/>
</dbReference>
<proteinExistence type="predicted"/>
<evidence type="ECO:0000313" key="2">
    <source>
        <dbReference type="Proteomes" id="UP001341281"/>
    </source>
</evidence>
<evidence type="ECO:0000313" key="1">
    <source>
        <dbReference type="EMBL" id="WVZ62914.1"/>
    </source>
</evidence>
<reference evidence="1 2" key="1">
    <citation type="submission" date="2024-02" db="EMBL/GenBank/DDBJ databases">
        <title>High-quality chromosome-scale genome assembly of Pensacola bahiagrass (Paspalum notatum Flugge var. saurae).</title>
        <authorList>
            <person name="Vega J.M."/>
            <person name="Podio M."/>
            <person name="Orjuela J."/>
            <person name="Siena L.A."/>
            <person name="Pessino S.C."/>
            <person name="Combes M.C."/>
            <person name="Mariac C."/>
            <person name="Albertini E."/>
            <person name="Pupilli F."/>
            <person name="Ortiz J.P.A."/>
            <person name="Leblanc O."/>
        </authorList>
    </citation>
    <scope>NUCLEOTIDE SEQUENCE [LARGE SCALE GENOMIC DNA]</scope>
    <source>
        <strain evidence="1">R1</strain>
        <tissue evidence="1">Leaf</tissue>
    </source>
</reference>
<accession>A0AAQ3SYK4</accession>